<evidence type="ECO:0000313" key="2">
    <source>
        <dbReference type="Proteomes" id="UP000516316"/>
    </source>
</evidence>
<gene>
    <name evidence="1" type="ORF">HLB40_14365</name>
</gene>
<proteinExistence type="predicted"/>
<dbReference type="RefSeq" id="WP_101282419.1">
    <property type="nucleotide sequence ID" value="NZ_CP025309.1"/>
</dbReference>
<accession>A0AAP9W192</accession>
<organism evidence="1 2">
    <name type="scientific">Pseudomonas chlororaphis</name>
    <dbReference type="NCBI Taxonomy" id="587753"/>
    <lineage>
        <taxon>Bacteria</taxon>
        <taxon>Pseudomonadati</taxon>
        <taxon>Pseudomonadota</taxon>
        <taxon>Gammaproteobacteria</taxon>
        <taxon>Pseudomonadales</taxon>
        <taxon>Pseudomonadaceae</taxon>
        <taxon>Pseudomonas</taxon>
    </lineage>
</organism>
<protein>
    <submittedName>
        <fullName evidence="1">Uncharacterized protein</fullName>
    </submittedName>
</protein>
<sequence>MHSFLQRAANRQRKRACSIQIQGYFSNSSSKSLRAGWRLRIAQAWLDGDTESVHAKHEALQHSESEVESFVNKRKKSLTKNMAHRSKLKTLHGDADIKYRFLEKQNMRRLSYLIIITFLAGCNKSENTYAKSQLIHIDLNGSAQSLLQKSPVEFSKDCMDTVDMCWYKVQNPSSSSNLPSVDISLDNKILNINQVSDITTTVSKEFGENLSNLKLTLRGLPDNSLHKDQRDFIYALINSIKAVGWQHYFFPSDPRVSGSQAKKINSPDDVLGFYVSSHPWLDPDYEMDMDSWLKVGSFYNWYFFKDGVHLNLRAWRKNSKDTPGERGTYLITLNFKTEEFYWLSGFEEKNERRNWRELLPARLKKYAEMRQEREEKVRTAGIEVDENYQDPRIKALEK</sequence>
<reference evidence="1 2" key="1">
    <citation type="submission" date="2020-09" db="EMBL/GenBank/DDBJ databases">
        <title>The Genome Sequence of Pseudomonas chlororaphis strain Qlu-1 - A phenazine-derivative-producing strain.</title>
        <authorList>
            <person name="Li L."/>
            <person name="Liu K."/>
        </authorList>
    </citation>
    <scope>NUCLEOTIDE SEQUENCE [LARGE SCALE GENOMIC DNA]</scope>
    <source>
        <strain evidence="2">qlu-1</strain>
    </source>
</reference>
<dbReference type="AlphaFoldDB" id="A0AAP9W192"/>
<dbReference type="Proteomes" id="UP000516316">
    <property type="component" value="Chromosome"/>
</dbReference>
<name>A0AAP9W192_9PSED</name>
<dbReference type="GeneID" id="61650571"/>
<evidence type="ECO:0000313" key="1">
    <source>
        <dbReference type="EMBL" id="QNR50655.1"/>
    </source>
</evidence>
<dbReference type="EMBL" id="CP061079">
    <property type="protein sequence ID" value="QNR50655.1"/>
    <property type="molecule type" value="Genomic_DNA"/>
</dbReference>